<dbReference type="Proteomes" id="UP000218628">
    <property type="component" value="Plasmid unnamed"/>
</dbReference>
<protein>
    <submittedName>
        <fullName evidence="1">Uncharacterized protein</fullName>
    </submittedName>
</protein>
<dbReference type="EMBL" id="CP023509">
    <property type="protein sequence ID" value="ATF62141.1"/>
    <property type="molecule type" value="Genomic_DNA"/>
</dbReference>
<gene>
    <name evidence="1" type="ORF">CO690_00045</name>
</gene>
<name>A0A291DC67_9MICC</name>
<sequence>MAKMTGADITAITREVEEIEKNGGKPYALWCDRPAILRMGEFADSNPWLPAQKTYLGVGTLEGIISIIEELVTPFIDPFCELVTNGTRASGEKLYAAPEVPLTEDVYMAWNGCPSEAITAPRTVWFDFEDDEFDPWGKLDEATAEPVAVTRKNVKAYARYALKQEYGTAKLVPARKFIARLAQDLGVSTEALS</sequence>
<dbReference type="RefSeq" id="WP_096740534.1">
    <property type="nucleotide sequence ID" value="NZ_CP023509.1"/>
</dbReference>
<dbReference type="AlphaFoldDB" id="A0A291DC67"/>
<geneLocation type="plasmid" evidence="1">
    <name>unnamed</name>
</geneLocation>
<keyword evidence="1" id="KW-0614">Plasmid</keyword>
<evidence type="ECO:0000313" key="1">
    <source>
        <dbReference type="EMBL" id="ATF62141.1"/>
    </source>
</evidence>
<accession>A0A291DC67</accession>
<organism evidence="1 2">
    <name type="scientific">Rothia mucilaginosa</name>
    <dbReference type="NCBI Taxonomy" id="43675"/>
    <lineage>
        <taxon>Bacteria</taxon>
        <taxon>Bacillati</taxon>
        <taxon>Actinomycetota</taxon>
        <taxon>Actinomycetes</taxon>
        <taxon>Micrococcales</taxon>
        <taxon>Micrococcaceae</taxon>
        <taxon>Rothia</taxon>
    </lineage>
</organism>
<proteinExistence type="predicted"/>
<reference evidence="2" key="1">
    <citation type="submission" date="2017-09" db="EMBL/GenBank/DDBJ databases">
        <title>FDA dAtabase for Regulatory Grade micrObial Sequences (FDA-ARGOS): Supporting development and validation of Infectious Disease Dx tests.</title>
        <authorList>
            <person name="Minogue T."/>
            <person name="Wolcott M."/>
            <person name="Wasieloski L."/>
            <person name="Aguilar W."/>
            <person name="Moore D."/>
            <person name="Tallon L."/>
            <person name="Sadzewicz L."/>
            <person name="Ott S."/>
            <person name="Zhao X."/>
            <person name="Nagaraj S."/>
            <person name="Vavikolanu K."/>
            <person name="Aluvathingal J."/>
            <person name="Nadendla S."/>
            <person name="Sichtig H."/>
        </authorList>
    </citation>
    <scope>NUCLEOTIDE SEQUENCE [LARGE SCALE GENOMIC DNA]</scope>
    <source>
        <strain evidence="2">FDAARGOS_369</strain>
        <plasmid evidence="2">Plasmid unnamed</plasmid>
    </source>
</reference>
<evidence type="ECO:0000313" key="2">
    <source>
        <dbReference type="Proteomes" id="UP000218628"/>
    </source>
</evidence>